<proteinExistence type="predicted"/>
<accession>A0ABV2DG61</accession>
<feature type="domain" description="Glycosyl transferase family 25" evidence="1">
    <location>
        <begin position="2"/>
        <end position="176"/>
    </location>
</feature>
<dbReference type="CDD" id="cd06532">
    <property type="entry name" value="Glyco_transf_25"/>
    <property type="match status" value="1"/>
</dbReference>
<gene>
    <name evidence="2" type="ORF">ABVQ20_18870</name>
</gene>
<organism evidence="2 3">
    <name type="scientific">Mesorhizobium shangrilense</name>
    <dbReference type="NCBI Taxonomy" id="460060"/>
    <lineage>
        <taxon>Bacteria</taxon>
        <taxon>Pseudomonadati</taxon>
        <taxon>Pseudomonadota</taxon>
        <taxon>Alphaproteobacteria</taxon>
        <taxon>Hyphomicrobiales</taxon>
        <taxon>Phyllobacteriaceae</taxon>
        <taxon>Mesorhizobium</taxon>
    </lineage>
</organism>
<evidence type="ECO:0000259" key="1">
    <source>
        <dbReference type="Pfam" id="PF01755"/>
    </source>
</evidence>
<dbReference type="EMBL" id="JBEWSZ010000001">
    <property type="protein sequence ID" value="MET2829046.1"/>
    <property type="molecule type" value="Genomic_DNA"/>
</dbReference>
<sequence length="283" mass="31700">MKCLLINLDRSKDRLAHMTAEFARLGVAFERMAAIDGRDRPDFDAIPMYANRVIKLRLTGSEIGCLLSHRACWEIIARGDDPYGAIFEDDVVFSEQAGALLTSSDWIPADAGIVKLETFFSKTIIGRKRISLGQGLSVSRLYGLHIGTGGYVISRQSARDLVEGTHEIGIPVDQVMFNPNLATSSQNIIYQSVPAICVQDQFLGDKAVGLPSLIKDQRMDLLLANGLLERRKPRLAKKIGIEIRRLARQIANFCRLRQAKVIPFDYHGEHFRPPRTQRRENAV</sequence>
<protein>
    <submittedName>
        <fullName evidence="2">Glycosyltransferase family 25 protein</fullName>
    </submittedName>
</protein>
<evidence type="ECO:0000313" key="3">
    <source>
        <dbReference type="Proteomes" id="UP001548832"/>
    </source>
</evidence>
<dbReference type="Pfam" id="PF01755">
    <property type="entry name" value="Glyco_transf_25"/>
    <property type="match status" value="1"/>
</dbReference>
<dbReference type="RefSeq" id="WP_354461013.1">
    <property type="nucleotide sequence ID" value="NZ_JBEWSZ010000001.1"/>
</dbReference>
<dbReference type="Proteomes" id="UP001548832">
    <property type="component" value="Unassembled WGS sequence"/>
</dbReference>
<name>A0ABV2DG61_9HYPH</name>
<keyword evidence="3" id="KW-1185">Reference proteome</keyword>
<dbReference type="InterPro" id="IPR002654">
    <property type="entry name" value="Glyco_trans_25"/>
</dbReference>
<reference evidence="2 3" key="1">
    <citation type="submission" date="2024-06" db="EMBL/GenBank/DDBJ databases">
        <authorList>
            <person name="Kim D.-U."/>
        </authorList>
    </citation>
    <scope>NUCLEOTIDE SEQUENCE [LARGE SCALE GENOMIC DNA]</scope>
    <source>
        <strain evidence="2 3">KACC15460</strain>
    </source>
</reference>
<evidence type="ECO:0000313" key="2">
    <source>
        <dbReference type="EMBL" id="MET2829046.1"/>
    </source>
</evidence>
<comment type="caution">
    <text evidence="2">The sequence shown here is derived from an EMBL/GenBank/DDBJ whole genome shotgun (WGS) entry which is preliminary data.</text>
</comment>